<reference evidence="2 3" key="1">
    <citation type="submission" date="2020-06" db="EMBL/GenBank/DDBJ databases">
        <title>Methanolobus halotolerans sp. nov., isolated from a saline lake Tus in Siberia.</title>
        <authorList>
            <person name="Shen Y."/>
            <person name="Chen S.-C."/>
            <person name="Lai M.-C."/>
            <person name="Huang H.-H."/>
            <person name="Chiu H.-H."/>
            <person name="Tang S.-L."/>
            <person name="Rogozin D.Y."/>
            <person name="Degermendzhy A.G."/>
        </authorList>
    </citation>
    <scope>NUCLEOTIDE SEQUENCE [LARGE SCALE GENOMIC DNA]</scope>
    <source>
        <strain evidence="2 3">DSM 21339</strain>
    </source>
</reference>
<organism evidence="2 3">
    <name type="scientific">Methanolobus zinderi</name>
    <dbReference type="NCBI Taxonomy" id="536044"/>
    <lineage>
        <taxon>Archaea</taxon>
        <taxon>Methanobacteriati</taxon>
        <taxon>Methanobacteriota</taxon>
        <taxon>Stenosarchaea group</taxon>
        <taxon>Methanomicrobia</taxon>
        <taxon>Methanosarcinales</taxon>
        <taxon>Methanosarcinaceae</taxon>
        <taxon>Methanolobus</taxon>
    </lineage>
</organism>
<dbReference type="OrthoDB" id="65070at2157"/>
<evidence type="ECO:0000313" key="3">
    <source>
        <dbReference type="Proteomes" id="UP000509594"/>
    </source>
</evidence>
<keyword evidence="1" id="KW-0472">Membrane</keyword>
<evidence type="ECO:0008006" key="4">
    <source>
        <dbReference type="Google" id="ProtNLM"/>
    </source>
</evidence>
<proteinExistence type="predicted"/>
<feature type="transmembrane region" description="Helical" evidence="1">
    <location>
        <begin position="363"/>
        <end position="384"/>
    </location>
</feature>
<dbReference type="PANTHER" id="PTHR35902:SF3">
    <property type="entry name" value="NPCBM-ASSOCIATED, NEW3 DOMAIN OF ALPHA-GALACTOSIDASE"/>
    <property type="match status" value="1"/>
</dbReference>
<dbReference type="Proteomes" id="UP000509594">
    <property type="component" value="Chromosome"/>
</dbReference>
<name>A0A7D5I2A9_9EURY</name>
<dbReference type="EMBL" id="CP058215">
    <property type="protein sequence ID" value="QLC51186.1"/>
    <property type="molecule type" value="Genomic_DNA"/>
</dbReference>
<protein>
    <recommendedName>
        <fullName evidence="4">S-layer protein</fullName>
    </recommendedName>
</protein>
<gene>
    <name evidence="2" type="ORF">HWN40_02320</name>
</gene>
<keyword evidence="3" id="KW-1185">Reference proteome</keyword>
<evidence type="ECO:0000256" key="1">
    <source>
        <dbReference type="SAM" id="Phobius"/>
    </source>
</evidence>
<dbReference type="PROSITE" id="PS51257">
    <property type="entry name" value="PROKAR_LIPOPROTEIN"/>
    <property type="match status" value="1"/>
</dbReference>
<sequence length="404" mass="43520">MNLKTIVKTIMAAFLILAACSSFALADTEITPAVTLSYSMEPEVLMPGDTGTITITMQKNAYIANAAIEGNEVIEILGESYTDVGLVGPGDTLELTFNVKAKDDAPNGVHFLDLEITGGSTAYDFNSRIPVKIDDRDLKLIISDLPSTLMNEVSSVNVEVVNQRPNEVNSVIVSPEAEGIVFSPSEVFIGAIPGGNKSTATFFMNTMNSDSETSNVSFTVSYFNGDNFHNAGKTTRQVDIIDQNSLIFTSIEMEKSGNKYTFSGDLNNFGTTDAKNVIVSIPKSESVVPVQPYAKYFIGTLEADDFSSFELSASVLSGDVSSIPVLIEFRDPDNAYISIEENIAIDGQQVFAGNSEEDSGSSLALWAVAGIFAIAIVALIGYSWKKRRDEAEAFEDEEIEPSGE</sequence>
<keyword evidence="1" id="KW-0812">Transmembrane</keyword>
<evidence type="ECO:0000313" key="2">
    <source>
        <dbReference type="EMBL" id="QLC51186.1"/>
    </source>
</evidence>
<dbReference type="AlphaFoldDB" id="A0A7D5I2A9"/>
<dbReference type="KEGG" id="mzi:HWN40_02320"/>
<dbReference type="PANTHER" id="PTHR35902">
    <property type="entry name" value="S-LAYER DOMAIN-LIKE PROTEIN-RELATED"/>
    <property type="match status" value="1"/>
</dbReference>
<accession>A0A7D5I2A9</accession>
<keyword evidence="1" id="KW-1133">Transmembrane helix</keyword>